<evidence type="ECO:0000256" key="1">
    <source>
        <dbReference type="ARBA" id="ARBA00022598"/>
    </source>
</evidence>
<dbReference type="InterPro" id="IPR006195">
    <property type="entry name" value="aa-tRNA-synth_II"/>
</dbReference>
<dbReference type="EMBL" id="VSSQ01041171">
    <property type="protein sequence ID" value="MPM94558.1"/>
    <property type="molecule type" value="Genomic_DNA"/>
</dbReference>
<organism evidence="5">
    <name type="scientific">bioreactor metagenome</name>
    <dbReference type="NCBI Taxonomy" id="1076179"/>
    <lineage>
        <taxon>unclassified sequences</taxon>
        <taxon>metagenomes</taxon>
        <taxon>ecological metagenomes</taxon>
    </lineage>
</organism>
<dbReference type="Pfam" id="PF00152">
    <property type="entry name" value="tRNA-synt_2"/>
    <property type="match status" value="1"/>
</dbReference>
<evidence type="ECO:0000256" key="2">
    <source>
        <dbReference type="ARBA" id="ARBA00022741"/>
    </source>
</evidence>
<dbReference type="PROSITE" id="PS50862">
    <property type="entry name" value="AA_TRNA_LIGASE_II"/>
    <property type="match status" value="1"/>
</dbReference>
<keyword evidence="1 5" id="KW-0436">Ligase</keyword>
<gene>
    <name evidence="5" type="primary">lysS_41</name>
    <name evidence="5" type="ORF">SDC9_141704</name>
</gene>
<evidence type="ECO:0000313" key="5">
    <source>
        <dbReference type="EMBL" id="MPM94558.1"/>
    </source>
</evidence>
<protein>
    <submittedName>
        <fullName evidence="5">Lysine--tRNA ligase</fullName>
        <ecNumber evidence="5">6.1.1.6</ecNumber>
    </submittedName>
</protein>
<keyword evidence="3" id="KW-0067">ATP-binding</keyword>
<dbReference type="PANTHER" id="PTHR42918">
    <property type="entry name" value="LYSYL-TRNA SYNTHETASE"/>
    <property type="match status" value="1"/>
</dbReference>
<dbReference type="GO" id="GO:0004824">
    <property type="term" value="F:lysine-tRNA ligase activity"/>
    <property type="evidence" value="ECO:0007669"/>
    <property type="project" value="UniProtKB-EC"/>
</dbReference>
<dbReference type="GO" id="GO:0006430">
    <property type="term" value="P:lysyl-tRNA aminoacylation"/>
    <property type="evidence" value="ECO:0007669"/>
    <property type="project" value="TreeGrafter"/>
</dbReference>
<dbReference type="GO" id="GO:0000049">
    <property type="term" value="F:tRNA binding"/>
    <property type="evidence" value="ECO:0007669"/>
    <property type="project" value="TreeGrafter"/>
</dbReference>
<feature type="domain" description="Aminoacyl-transfer RNA synthetases class-II family profile" evidence="4">
    <location>
        <begin position="1"/>
        <end position="48"/>
    </location>
</feature>
<proteinExistence type="predicted"/>
<dbReference type="PANTHER" id="PTHR42918:SF15">
    <property type="entry name" value="LYSINE--TRNA LIGASE, CHLOROPLASTIC_MITOCHONDRIAL"/>
    <property type="match status" value="1"/>
</dbReference>
<dbReference type="GO" id="GO:0005829">
    <property type="term" value="C:cytosol"/>
    <property type="evidence" value="ECO:0007669"/>
    <property type="project" value="TreeGrafter"/>
</dbReference>
<evidence type="ECO:0000259" key="4">
    <source>
        <dbReference type="PROSITE" id="PS50862"/>
    </source>
</evidence>
<dbReference type="InterPro" id="IPR045864">
    <property type="entry name" value="aa-tRNA-synth_II/BPL/LPL"/>
</dbReference>
<dbReference type="GO" id="GO:0005524">
    <property type="term" value="F:ATP binding"/>
    <property type="evidence" value="ECO:0007669"/>
    <property type="project" value="InterPro"/>
</dbReference>
<sequence length="50" mass="5467">MEVDEDFLTALEVGLPPAGGLGLGVDRLVMALTDRPIREVLTFPFVRPRS</sequence>
<accession>A0A645DZJ2</accession>
<dbReference type="InterPro" id="IPR004364">
    <property type="entry name" value="Aa-tRNA-synt_II"/>
</dbReference>
<dbReference type="EC" id="6.1.1.6" evidence="5"/>
<comment type="caution">
    <text evidence="5">The sequence shown here is derived from an EMBL/GenBank/DDBJ whole genome shotgun (WGS) entry which is preliminary data.</text>
</comment>
<reference evidence="5" key="1">
    <citation type="submission" date="2019-08" db="EMBL/GenBank/DDBJ databases">
        <authorList>
            <person name="Kucharzyk K."/>
            <person name="Murdoch R.W."/>
            <person name="Higgins S."/>
            <person name="Loffler F."/>
        </authorList>
    </citation>
    <scope>NUCLEOTIDE SEQUENCE</scope>
</reference>
<dbReference type="SUPFAM" id="SSF55681">
    <property type="entry name" value="Class II aaRS and biotin synthetases"/>
    <property type="match status" value="1"/>
</dbReference>
<dbReference type="AlphaFoldDB" id="A0A645DZJ2"/>
<name>A0A645DZJ2_9ZZZZ</name>
<dbReference type="Gene3D" id="3.30.930.10">
    <property type="entry name" value="Bira Bifunctional Protein, Domain 2"/>
    <property type="match status" value="1"/>
</dbReference>
<keyword evidence="2" id="KW-0547">Nucleotide-binding</keyword>
<evidence type="ECO:0000256" key="3">
    <source>
        <dbReference type="ARBA" id="ARBA00022840"/>
    </source>
</evidence>